<sequence>MRLYTISTMALLFVTSIADDCICTKAGTERACKAAKGNMKGEYCSTSDASAFLTSLLQERIHKATKMRQIQKVEAII</sequence>
<dbReference type="Proteomes" id="UP000008782">
    <property type="component" value="Unassembled WGS sequence"/>
</dbReference>
<evidence type="ECO:0000313" key="3">
    <source>
        <dbReference type="Proteomes" id="UP000008782"/>
    </source>
</evidence>
<gene>
    <name evidence="2" type="ORF">GLRG_08389</name>
</gene>
<feature type="chain" id="PRO_5003178745" evidence="1">
    <location>
        <begin position="19"/>
        <end position="77"/>
    </location>
</feature>
<organism evidence="3">
    <name type="scientific">Colletotrichum graminicola (strain M1.001 / M2 / FGSC 10212)</name>
    <name type="common">Maize anthracnose fungus</name>
    <name type="synonym">Glomerella graminicola</name>
    <dbReference type="NCBI Taxonomy" id="645133"/>
    <lineage>
        <taxon>Eukaryota</taxon>
        <taxon>Fungi</taxon>
        <taxon>Dikarya</taxon>
        <taxon>Ascomycota</taxon>
        <taxon>Pezizomycotina</taxon>
        <taxon>Sordariomycetes</taxon>
        <taxon>Hypocreomycetidae</taxon>
        <taxon>Glomerellales</taxon>
        <taxon>Glomerellaceae</taxon>
        <taxon>Colletotrichum</taxon>
        <taxon>Colletotrichum graminicola species complex</taxon>
    </lineage>
</organism>
<feature type="signal peptide" evidence="1">
    <location>
        <begin position="1"/>
        <end position="18"/>
    </location>
</feature>
<dbReference type="GeneID" id="24413754"/>
<evidence type="ECO:0000313" key="2">
    <source>
        <dbReference type="EMBL" id="EFQ33245.1"/>
    </source>
</evidence>
<dbReference type="AlphaFoldDB" id="E3QQV7"/>
<keyword evidence="3" id="KW-1185">Reference proteome</keyword>
<protein>
    <submittedName>
        <fullName evidence="2">Uncharacterized protein</fullName>
    </submittedName>
</protein>
<dbReference type="VEuPathDB" id="FungiDB:GLRG_08389"/>
<dbReference type="HOGENOM" id="CLU_2637924_0_0_1"/>
<name>E3QQV7_COLGM</name>
<dbReference type="RefSeq" id="XP_008097265.1">
    <property type="nucleotide sequence ID" value="XM_008099074.1"/>
</dbReference>
<proteinExistence type="predicted"/>
<reference evidence="3" key="1">
    <citation type="journal article" date="2012" name="Nat. Genet.">
        <title>Lifestyle transitions in plant pathogenic Colletotrichum fungi deciphered by genome and transcriptome analyses.</title>
        <authorList>
            <person name="O'Connell R.J."/>
            <person name="Thon M.R."/>
            <person name="Hacquard S."/>
            <person name="Amyotte S.G."/>
            <person name="Kleemann J."/>
            <person name="Torres M.F."/>
            <person name="Damm U."/>
            <person name="Buiate E.A."/>
            <person name="Epstein L."/>
            <person name="Alkan N."/>
            <person name="Altmueller J."/>
            <person name="Alvarado-Balderrama L."/>
            <person name="Bauser C.A."/>
            <person name="Becker C."/>
            <person name="Birren B.W."/>
            <person name="Chen Z."/>
            <person name="Choi J."/>
            <person name="Crouch J.A."/>
            <person name="Duvick J.P."/>
            <person name="Farman M.A."/>
            <person name="Gan P."/>
            <person name="Heiman D."/>
            <person name="Henrissat B."/>
            <person name="Howard R.J."/>
            <person name="Kabbage M."/>
            <person name="Koch C."/>
            <person name="Kracher B."/>
            <person name="Kubo Y."/>
            <person name="Law A.D."/>
            <person name="Lebrun M.-H."/>
            <person name="Lee Y.-H."/>
            <person name="Miyara I."/>
            <person name="Moore N."/>
            <person name="Neumann U."/>
            <person name="Nordstroem K."/>
            <person name="Panaccione D.G."/>
            <person name="Panstruga R."/>
            <person name="Place M."/>
            <person name="Proctor R.H."/>
            <person name="Prusky D."/>
            <person name="Rech G."/>
            <person name="Reinhardt R."/>
            <person name="Rollins J.A."/>
            <person name="Rounsley S."/>
            <person name="Schardl C.L."/>
            <person name="Schwartz D.C."/>
            <person name="Shenoy N."/>
            <person name="Shirasu K."/>
            <person name="Sikhakolli U.R."/>
            <person name="Stueber K."/>
            <person name="Sukno S.A."/>
            <person name="Sweigard J.A."/>
            <person name="Takano Y."/>
            <person name="Takahara H."/>
            <person name="Trail F."/>
            <person name="van der Does H.C."/>
            <person name="Voll L.M."/>
            <person name="Will I."/>
            <person name="Young S."/>
            <person name="Zeng Q."/>
            <person name="Zhang J."/>
            <person name="Zhou S."/>
            <person name="Dickman M.B."/>
            <person name="Schulze-Lefert P."/>
            <person name="Ver Loren van Themaat E."/>
            <person name="Ma L.-J."/>
            <person name="Vaillancourt L.J."/>
        </authorList>
    </citation>
    <scope>NUCLEOTIDE SEQUENCE [LARGE SCALE GENOMIC DNA]</scope>
    <source>
        <strain evidence="3">M1.001 / M2 / FGSC 10212</strain>
    </source>
</reference>
<accession>E3QQV7</accession>
<dbReference type="EMBL" id="GG697368">
    <property type="protein sequence ID" value="EFQ33245.1"/>
    <property type="molecule type" value="Genomic_DNA"/>
</dbReference>
<evidence type="ECO:0000256" key="1">
    <source>
        <dbReference type="SAM" id="SignalP"/>
    </source>
</evidence>
<keyword evidence="1" id="KW-0732">Signal</keyword>